<evidence type="ECO:0000313" key="3">
    <source>
        <dbReference type="EMBL" id="MDQ0009551.1"/>
    </source>
</evidence>
<feature type="chain" id="PRO_5047061140" description="DUF2501 domain-containing protein" evidence="2">
    <location>
        <begin position="22"/>
        <end position="148"/>
    </location>
</feature>
<feature type="region of interest" description="Disordered" evidence="1">
    <location>
        <begin position="78"/>
        <end position="99"/>
    </location>
</feature>
<evidence type="ECO:0000313" key="4">
    <source>
        <dbReference type="Proteomes" id="UP001237737"/>
    </source>
</evidence>
<keyword evidence="2" id="KW-0732">Signal</keyword>
<dbReference type="Proteomes" id="UP001237737">
    <property type="component" value="Unassembled WGS sequence"/>
</dbReference>
<dbReference type="RefSeq" id="WP_306849008.1">
    <property type="nucleotide sequence ID" value="NZ_JAUSSK010000002.1"/>
</dbReference>
<evidence type="ECO:0000256" key="1">
    <source>
        <dbReference type="SAM" id="MobiDB-lite"/>
    </source>
</evidence>
<dbReference type="EMBL" id="JAUSSK010000002">
    <property type="protein sequence ID" value="MDQ0009551.1"/>
    <property type="molecule type" value="Genomic_DNA"/>
</dbReference>
<organism evidence="3 4">
    <name type="scientific">Luteibacter jiangsuensis</name>
    <dbReference type="NCBI Taxonomy" id="637577"/>
    <lineage>
        <taxon>Bacteria</taxon>
        <taxon>Pseudomonadati</taxon>
        <taxon>Pseudomonadota</taxon>
        <taxon>Gammaproteobacteria</taxon>
        <taxon>Lysobacterales</taxon>
        <taxon>Rhodanobacteraceae</taxon>
        <taxon>Luteibacter</taxon>
    </lineage>
</organism>
<dbReference type="InterPro" id="IPR019637">
    <property type="entry name" value="DUF2501"/>
</dbReference>
<feature type="signal peptide" evidence="2">
    <location>
        <begin position="1"/>
        <end position="21"/>
    </location>
</feature>
<name>A0ABT9SX11_9GAMM</name>
<evidence type="ECO:0000256" key="2">
    <source>
        <dbReference type="SAM" id="SignalP"/>
    </source>
</evidence>
<sequence>MKTLLAGITLATAIAATPAAAVQLDSLKGMMGGGGSSLASGSVGNAAGILQYCMSNNYLGGESGAAGVKDQLLGKLGGQSAQATPAPTQDPGYLDGAKGLLKSSDGKTLDLSGGGSSAAGTGDLKAQLTRKACDAVLKQGKKMVGMGK</sequence>
<comment type="caution">
    <text evidence="3">The sequence shown here is derived from an EMBL/GenBank/DDBJ whole genome shotgun (WGS) entry which is preliminary data.</text>
</comment>
<evidence type="ECO:0008006" key="5">
    <source>
        <dbReference type="Google" id="ProtNLM"/>
    </source>
</evidence>
<reference evidence="3 4" key="1">
    <citation type="submission" date="2023-07" db="EMBL/GenBank/DDBJ databases">
        <title>Sorghum-associated microbial communities from plants grown in Nebraska, USA.</title>
        <authorList>
            <person name="Schachtman D."/>
        </authorList>
    </citation>
    <scope>NUCLEOTIDE SEQUENCE [LARGE SCALE GENOMIC DNA]</scope>
    <source>
        <strain evidence="3 4">CC60</strain>
    </source>
</reference>
<proteinExistence type="predicted"/>
<gene>
    <name evidence="3" type="ORF">J2T07_001728</name>
</gene>
<accession>A0ABT9SX11</accession>
<keyword evidence="4" id="KW-1185">Reference proteome</keyword>
<dbReference type="Pfam" id="PF10696">
    <property type="entry name" value="DUF2501"/>
    <property type="match status" value="1"/>
</dbReference>
<protein>
    <recommendedName>
        <fullName evidence="5">DUF2501 domain-containing protein</fullName>
    </recommendedName>
</protein>